<feature type="domain" description="HTH cro/C1-type" evidence="1">
    <location>
        <begin position="9"/>
        <end position="69"/>
    </location>
</feature>
<organism evidence="2 3">
    <name type="scientific">Claveliimonas bilis</name>
    <dbReference type="NCBI Taxonomy" id="3028070"/>
    <lineage>
        <taxon>Bacteria</taxon>
        <taxon>Bacillati</taxon>
        <taxon>Bacillota</taxon>
        <taxon>Clostridia</taxon>
        <taxon>Lachnospirales</taxon>
        <taxon>Lachnospiraceae</taxon>
        <taxon>Claveliimonas</taxon>
    </lineage>
</organism>
<dbReference type="InterPro" id="IPR010982">
    <property type="entry name" value="Lambda_DNA-bd_dom_sf"/>
</dbReference>
<dbReference type="Proteomes" id="UP001305815">
    <property type="component" value="Chromosome"/>
</dbReference>
<dbReference type="RefSeq" id="WP_316266545.1">
    <property type="nucleotide sequence ID" value="NZ_AP027742.1"/>
</dbReference>
<dbReference type="InterPro" id="IPR001387">
    <property type="entry name" value="Cro/C1-type_HTH"/>
</dbReference>
<proteinExistence type="predicted"/>
<gene>
    <name evidence="2" type="ORF">Lac1_11230</name>
</gene>
<dbReference type="Pfam" id="PF13443">
    <property type="entry name" value="HTH_26"/>
    <property type="match status" value="1"/>
</dbReference>
<evidence type="ECO:0000313" key="3">
    <source>
        <dbReference type="Proteomes" id="UP001305815"/>
    </source>
</evidence>
<evidence type="ECO:0000259" key="1">
    <source>
        <dbReference type="Pfam" id="PF13443"/>
    </source>
</evidence>
<name>A0ABN6YWC4_9FIRM</name>
<accession>A0ABN6YWC4</accession>
<dbReference type="EMBL" id="AP027742">
    <property type="protein sequence ID" value="BDZ76940.1"/>
    <property type="molecule type" value="Genomic_DNA"/>
</dbReference>
<keyword evidence="3" id="KW-1185">Reference proteome</keyword>
<reference evidence="3" key="1">
    <citation type="journal article" date="2023" name="Int. J. Syst. Evol. Microbiol.">
        <title>Claveliimonas bilis gen. nov., sp. nov., deoxycholic acid-producing bacteria isolated from human faeces, and reclassification of Sellimonas monacensis Zenner et al. 2021 as Claveliimonas monacensis comb. nov.</title>
        <authorList>
            <person name="Hisatomi A."/>
            <person name="Kastawa N.W.E.P.G."/>
            <person name="Song I."/>
            <person name="Ohkuma M."/>
            <person name="Fukiya S."/>
            <person name="Sakamoto M."/>
        </authorList>
    </citation>
    <scope>NUCLEOTIDE SEQUENCE [LARGE SCALE GENOMIC DNA]</scope>
    <source>
        <strain evidence="3">12BBH14</strain>
    </source>
</reference>
<evidence type="ECO:0000313" key="2">
    <source>
        <dbReference type="EMBL" id="BDZ76940.1"/>
    </source>
</evidence>
<dbReference type="Gene3D" id="1.10.260.40">
    <property type="entry name" value="lambda repressor-like DNA-binding domains"/>
    <property type="match status" value="1"/>
</dbReference>
<protein>
    <recommendedName>
        <fullName evidence="1">HTH cro/C1-type domain-containing protein</fullName>
    </recommendedName>
</protein>
<sequence length="77" mass="8768">MVVNDITQKIGKFLKDSNVNLSELSRKAGIPYNLLYASVWDKNRERDLRANELMSICVVFEINPMDFIDNSDSGEEG</sequence>